<comment type="cofactor">
    <cofactor evidence="1">
        <name>Mg(2+)</name>
        <dbReference type="ChEBI" id="CHEBI:18420"/>
    </cofactor>
</comment>
<dbReference type="Gene3D" id="1.10.600.10">
    <property type="entry name" value="Farnesyl Diphosphate Synthase"/>
    <property type="match status" value="1"/>
</dbReference>
<dbReference type="KEGG" id="dru:Desru_1557"/>
<organism evidence="7 8">
    <name type="scientific">Desulforamulus ruminis (strain ATCC 23193 / DSM 2154 / NCIMB 8452 / DL)</name>
    <name type="common">Desulfotomaculum ruminis</name>
    <dbReference type="NCBI Taxonomy" id="696281"/>
    <lineage>
        <taxon>Bacteria</taxon>
        <taxon>Bacillati</taxon>
        <taxon>Bacillota</taxon>
        <taxon>Clostridia</taxon>
        <taxon>Eubacteriales</taxon>
        <taxon>Peptococcaceae</taxon>
        <taxon>Desulforamulus</taxon>
    </lineage>
</organism>
<dbReference type="RefSeq" id="WP_013841590.1">
    <property type="nucleotide sequence ID" value="NC_015589.1"/>
</dbReference>
<comment type="similarity">
    <text evidence="2 6">Belongs to the FPP/GGPP synthase family.</text>
</comment>
<dbReference type="Pfam" id="PF00348">
    <property type="entry name" value="polyprenyl_synt"/>
    <property type="match status" value="1"/>
</dbReference>
<dbReference type="PANTHER" id="PTHR12001">
    <property type="entry name" value="GERANYLGERANYL PYROPHOSPHATE SYNTHASE"/>
    <property type="match status" value="1"/>
</dbReference>
<dbReference type="SUPFAM" id="SSF48576">
    <property type="entry name" value="Terpenoid synthases"/>
    <property type="match status" value="1"/>
</dbReference>
<evidence type="ECO:0000256" key="4">
    <source>
        <dbReference type="ARBA" id="ARBA00022723"/>
    </source>
</evidence>
<evidence type="ECO:0008006" key="9">
    <source>
        <dbReference type="Google" id="ProtNLM"/>
    </source>
</evidence>
<dbReference type="OrthoDB" id="1795180at2"/>
<evidence type="ECO:0000313" key="7">
    <source>
        <dbReference type="EMBL" id="AEG59822.1"/>
    </source>
</evidence>
<evidence type="ECO:0000256" key="6">
    <source>
        <dbReference type="RuleBase" id="RU004466"/>
    </source>
</evidence>
<dbReference type="eggNOG" id="COG0142">
    <property type="taxonomic scope" value="Bacteria"/>
</dbReference>
<dbReference type="Proteomes" id="UP000009234">
    <property type="component" value="Chromosome"/>
</dbReference>
<evidence type="ECO:0000256" key="5">
    <source>
        <dbReference type="ARBA" id="ARBA00022842"/>
    </source>
</evidence>
<accession>F6DRR1</accession>
<dbReference type="HOGENOM" id="CLU_094946_0_0_9"/>
<reference evidence="8" key="1">
    <citation type="submission" date="2011-05" db="EMBL/GenBank/DDBJ databases">
        <title>Complete sequence of Desulfotomaculum ruminis DSM 2154.</title>
        <authorList>
            <person name="Lucas S."/>
            <person name="Copeland A."/>
            <person name="Lapidus A."/>
            <person name="Cheng J.-F."/>
            <person name="Goodwin L."/>
            <person name="Pitluck S."/>
            <person name="Lu M."/>
            <person name="Detter J.C."/>
            <person name="Han C."/>
            <person name="Tapia R."/>
            <person name="Land M."/>
            <person name="Hauser L."/>
            <person name="Kyrpides N."/>
            <person name="Ivanova N."/>
            <person name="Mikhailova N."/>
            <person name="Pagani I."/>
            <person name="Stams A.J.M."/>
            <person name="Plugge C.M."/>
            <person name="Muyzer G."/>
            <person name="Kuever J."/>
            <person name="Parshina S.N."/>
            <person name="Ivanova A.E."/>
            <person name="Nazina T.N."/>
            <person name="Brambilla E."/>
            <person name="Spring S."/>
            <person name="Klenk H.-P."/>
            <person name="Woyke T."/>
        </authorList>
    </citation>
    <scope>NUCLEOTIDE SEQUENCE [LARGE SCALE GENOMIC DNA]</scope>
    <source>
        <strain evidence="8">ATCC 23193 / DSM 2154 / NCIB 8452 / DL</strain>
    </source>
</reference>
<dbReference type="GO" id="GO:0008299">
    <property type="term" value="P:isoprenoid biosynthetic process"/>
    <property type="evidence" value="ECO:0007669"/>
    <property type="project" value="InterPro"/>
</dbReference>
<keyword evidence="4" id="KW-0479">Metal-binding</keyword>
<keyword evidence="8" id="KW-1185">Reference proteome</keyword>
<dbReference type="InterPro" id="IPR008949">
    <property type="entry name" value="Isoprenoid_synthase_dom_sf"/>
</dbReference>
<dbReference type="EMBL" id="CP002780">
    <property type="protein sequence ID" value="AEG59822.1"/>
    <property type="molecule type" value="Genomic_DNA"/>
</dbReference>
<gene>
    <name evidence="7" type="ordered locus">Desru_1557</name>
</gene>
<proteinExistence type="inferred from homology"/>
<evidence type="ECO:0000256" key="3">
    <source>
        <dbReference type="ARBA" id="ARBA00022679"/>
    </source>
</evidence>
<evidence type="ECO:0000256" key="2">
    <source>
        <dbReference type="ARBA" id="ARBA00006706"/>
    </source>
</evidence>
<protein>
    <recommendedName>
        <fullName evidence="9">Polyprenyl synthetase</fullName>
    </recommendedName>
</protein>
<dbReference type="PANTHER" id="PTHR12001:SF69">
    <property type="entry name" value="ALL TRANS-POLYPRENYL-DIPHOSPHATE SYNTHASE PDSS1"/>
    <property type="match status" value="1"/>
</dbReference>
<dbReference type="AlphaFoldDB" id="F6DRR1"/>
<evidence type="ECO:0000256" key="1">
    <source>
        <dbReference type="ARBA" id="ARBA00001946"/>
    </source>
</evidence>
<dbReference type="InterPro" id="IPR000092">
    <property type="entry name" value="Polyprenyl_synt"/>
</dbReference>
<reference evidence="7 8" key="2">
    <citation type="journal article" date="2012" name="Stand. Genomic Sci.">
        <title>Complete genome sequence of the sulfate-reducing firmicute Desulfotomaculum ruminis type strain (DL(T)).</title>
        <authorList>
            <person name="Spring S."/>
            <person name="Visser M."/>
            <person name="Lu M."/>
            <person name="Copeland A."/>
            <person name="Lapidus A."/>
            <person name="Lucas S."/>
            <person name="Cheng J.F."/>
            <person name="Han C."/>
            <person name="Tapia R."/>
            <person name="Goodwin L.A."/>
            <person name="Pitluck S."/>
            <person name="Ivanova N."/>
            <person name="Land M."/>
            <person name="Hauser L."/>
            <person name="Larimer F."/>
            <person name="Rohde M."/>
            <person name="Goker M."/>
            <person name="Detter J.C."/>
            <person name="Kyrpides N.C."/>
            <person name="Woyke T."/>
            <person name="Schaap P.J."/>
            <person name="Plugge C.M."/>
            <person name="Muyzer G."/>
            <person name="Kuever J."/>
            <person name="Pereira I.A."/>
            <person name="Parshina S.N."/>
            <person name="Bernier-Latmani R."/>
            <person name="Stams A.J."/>
            <person name="Klenk H.P."/>
        </authorList>
    </citation>
    <scope>NUCLEOTIDE SEQUENCE [LARGE SCALE GENOMIC DNA]</scope>
    <source>
        <strain evidence="8">ATCC 23193 / DSM 2154 / NCIB 8452 / DL</strain>
    </source>
</reference>
<name>F6DRR1_DESRL</name>
<dbReference type="STRING" id="696281.Desru_1557"/>
<evidence type="ECO:0000313" key="8">
    <source>
        <dbReference type="Proteomes" id="UP000009234"/>
    </source>
</evidence>
<keyword evidence="5" id="KW-0460">Magnesium</keyword>
<dbReference type="GO" id="GO:0004659">
    <property type="term" value="F:prenyltransferase activity"/>
    <property type="evidence" value="ECO:0007669"/>
    <property type="project" value="InterPro"/>
</dbReference>
<sequence>MSGTLFATVKEELQSVHQMIKEQLTIKAGHLGNYAHLEFAPPDPVIRPALVILVARFYRCFSPRVLSLGAIIQFIFMASQIHSRIPEGPEPGIEPQDPRDGTQFPVLVGDYLYGKFFTSLCDANLVTYLRPLTEIIALIHEGGILHKRNLLAITENPELFNEIVRLENAELMAGAAKLAADLAGASQWEQACLQDFGLALGMVYGLTRRGIYDQRVIKYSETALKALEKLPERPEKALLEKLLRVSGSADQSSIRMVV</sequence>
<dbReference type="GO" id="GO:0046872">
    <property type="term" value="F:metal ion binding"/>
    <property type="evidence" value="ECO:0007669"/>
    <property type="project" value="UniProtKB-KW"/>
</dbReference>
<keyword evidence="3 6" id="KW-0808">Transferase</keyword>